<dbReference type="InterPro" id="IPR001944">
    <property type="entry name" value="Glycoside_Hdrlase_35"/>
</dbReference>
<dbReference type="Proteomes" id="UP000634229">
    <property type="component" value="Unassembled WGS sequence"/>
</dbReference>
<dbReference type="PIRSF" id="PIRSF006336">
    <property type="entry name" value="B-gal"/>
    <property type="match status" value="1"/>
</dbReference>
<evidence type="ECO:0000313" key="9">
    <source>
        <dbReference type="EMBL" id="MBL1097374.1"/>
    </source>
</evidence>
<evidence type="ECO:0000256" key="2">
    <source>
        <dbReference type="ARBA" id="ARBA00022801"/>
    </source>
</evidence>
<dbReference type="Pfam" id="PF21467">
    <property type="entry name" value="BetaGal_gal-bd"/>
    <property type="match status" value="1"/>
</dbReference>
<dbReference type="InterPro" id="IPR017853">
    <property type="entry name" value="GH"/>
</dbReference>
<dbReference type="InterPro" id="IPR048913">
    <property type="entry name" value="BetaGal_gal-bd"/>
</dbReference>
<evidence type="ECO:0000256" key="5">
    <source>
        <dbReference type="RuleBase" id="RU003679"/>
    </source>
</evidence>
<protein>
    <recommendedName>
        <fullName evidence="4">Beta-galactosidase</fullName>
        <ecNumber evidence="4">3.2.1.23</ecNumber>
    </recommendedName>
</protein>
<accession>A0ABS1NBP0</accession>
<reference evidence="9 10" key="1">
    <citation type="submission" date="2021-01" db="EMBL/GenBank/DDBJ databases">
        <title>WGS of actinomycetes isolated from Thailand.</title>
        <authorList>
            <person name="Thawai C."/>
        </authorList>
    </citation>
    <scope>NUCLEOTIDE SEQUENCE [LARGE SCALE GENOMIC DNA]</scope>
    <source>
        <strain evidence="9 10">CA1R205</strain>
    </source>
</reference>
<feature type="domain" description="Glycoside hydrolase 35 catalytic" evidence="6">
    <location>
        <begin position="11"/>
        <end position="337"/>
    </location>
</feature>
<comment type="similarity">
    <text evidence="1 5">Belongs to the glycosyl hydrolase 35 family.</text>
</comment>
<dbReference type="EC" id="3.2.1.23" evidence="4"/>
<feature type="domain" description="Beta-galactosidase galactose-binding" evidence="8">
    <location>
        <begin position="521"/>
        <end position="577"/>
    </location>
</feature>
<dbReference type="PRINTS" id="PR00742">
    <property type="entry name" value="GLHYDRLASE35"/>
</dbReference>
<feature type="domain" description="Beta-galactosidase 1-like first all-beta" evidence="7">
    <location>
        <begin position="384"/>
        <end position="490"/>
    </location>
</feature>
<comment type="catalytic activity">
    <reaction evidence="4">
        <text>Hydrolysis of terminal non-reducing beta-D-galactose residues in beta-D-galactosides.</text>
        <dbReference type="EC" id="3.2.1.23"/>
    </reaction>
</comment>
<dbReference type="InterPro" id="IPR019801">
    <property type="entry name" value="Glyco_hydro_35_CS"/>
</dbReference>
<evidence type="ECO:0000256" key="1">
    <source>
        <dbReference type="ARBA" id="ARBA00009809"/>
    </source>
</evidence>
<evidence type="ECO:0000256" key="4">
    <source>
        <dbReference type="RuleBase" id="RU000675"/>
    </source>
</evidence>
<keyword evidence="3 4" id="KW-0326">Glycosidase</keyword>
<evidence type="ECO:0000313" key="10">
    <source>
        <dbReference type="Proteomes" id="UP000634229"/>
    </source>
</evidence>
<dbReference type="Pfam" id="PF01301">
    <property type="entry name" value="Glyco_hydro_35"/>
    <property type="match status" value="1"/>
</dbReference>
<gene>
    <name evidence="9" type="ORF">JK363_11940</name>
</gene>
<dbReference type="Gene3D" id="3.20.20.80">
    <property type="entry name" value="Glycosidases"/>
    <property type="match status" value="1"/>
</dbReference>
<evidence type="ECO:0000259" key="8">
    <source>
        <dbReference type="Pfam" id="PF21467"/>
    </source>
</evidence>
<evidence type="ECO:0000259" key="6">
    <source>
        <dbReference type="Pfam" id="PF01301"/>
    </source>
</evidence>
<dbReference type="PROSITE" id="PS01182">
    <property type="entry name" value="GLYCOSYL_HYDROL_F35"/>
    <property type="match status" value="1"/>
</dbReference>
<dbReference type="PANTHER" id="PTHR23421">
    <property type="entry name" value="BETA-GALACTOSIDASE RELATED"/>
    <property type="match status" value="1"/>
</dbReference>
<keyword evidence="2 4" id="KW-0378">Hydrolase</keyword>
<dbReference type="InterPro" id="IPR026283">
    <property type="entry name" value="B-gal_1-like"/>
</dbReference>
<dbReference type="Pfam" id="PF21317">
    <property type="entry name" value="BetaGal_ABD_1"/>
    <property type="match status" value="1"/>
</dbReference>
<dbReference type="RefSeq" id="WP_201874609.1">
    <property type="nucleotide sequence ID" value="NZ_JAERRF010000006.1"/>
</dbReference>
<dbReference type="InterPro" id="IPR008979">
    <property type="entry name" value="Galactose-bd-like_sf"/>
</dbReference>
<organism evidence="9 10">
    <name type="scientific">Streptomyces coffeae</name>
    <dbReference type="NCBI Taxonomy" id="621382"/>
    <lineage>
        <taxon>Bacteria</taxon>
        <taxon>Bacillati</taxon>
        <taxon>Actinomycetota</taxon>
        <taxon>Actinomycetes</taxon>
        <taxon>Kitasatosporales</taxon>
        <taxon>Streptomycetaceae</taxon>
        <taxon>Streptomyces</taxon>
    </lineage>
</organism>
<proteinExistence type="inferred from homology"/>
<sequence length="595" mass="64822">MPEFVVGAEHFELDGRPVRLLSGALHYFRVAEGHWGHRLAMLRAMGLNCVETYVPWNLHEPSPGRFEDVEALGRFLDAVREAGLWAIVRPGPYICAEWENGGLPHWLTGPVGRRVRTADAEYLAAVEGWFERLMAEVVPRQITAPATPGSGSGNGGPVLMVQVENEYGSYGSDRGYLRRLARRLRQLGVSVPLFTSDGPEDHMLTGGSLPGVLATVNFGSGARDAFAALRRHRPSGPLMCMEFWCGWFGHWGAESPVRDAADAAAALREILECGASVNIYMAHGGTNTCGWAGANRAGEDHLGALRPVVTSYDYDAPVDERGRTTEKFWRFREVLAEYADRPLPDVPPSPPVLAEPVRIALTQWAPLSDVLGALGDEEVVAPMPPTFEELDVDRGVVRYRLDVPGPRGSYPLRVTGLRDRAVCSVDGERRAVLDETDAVVEGVTGPAAVELWVESLGRVGYGPRLAEPKGITGGVLHERQYLHGVRARPLRLSAVEDRDAVARVPFRDLAEEGPEGPGEGLYRGLFTVSAVGDATLELPGWTRGFVLVNGHCLGRYWSVGPQRTLYVPGPLLRAGENTVLVLELEGAGERAVFLR</sequence>
<evidence type="ECO:0000259" key="7">
    <source>
        <dbReference type="Pfam" id="PF21317"/>
    </source>
</evidence>
<dbReference type="InterPro" id="IPR031330">
    <property type="entry name" value="Gly_Hdrlase_35_cat"/>
</dbReference>
<dbReference type="SUPFAM" id="SSF51445">
    <property type="entry name" value="(Trans)glycosidases"/>
    <property type="match status" value="1"/>
</dbReference>
<keyword evidence="10" id="KW-1185">Reference proteome</keyword>
<dbReference type="InterPro" id="IPR048912">
    <property type="entry name" value="BetaGal1-like_ABD1"/>
</dbReference>
<comment type="caution">
    <text evidence="9">The sequence shown here is derived from an EMBL/GenBank/DDBJ whole genome shotgun (WGS) entry which is preliminary data.</text>
</comment>
<dbReference type="EMBL" id="JAERRF010000006">
    <property type="protein sequence ID" value="MBL1097374.1"/>
    <property type="molecule type" value="Genomic_DNA"/>
</dbReference>
<evidence type="ECO:0000256" key="3">
    <source>
        <dbReference type="ARBA" id="ARBA00023295"/>
    </source>
</evidence>
<name>A0ABS1NBP0_9ACTN</name>
<dbReference type="SUPFAM" id="SSF49785">
    <property type="entry name" value="Galactose-binding domain-like"/>
    <property type="match status" value="1"/>
</dbReference>
<dbReference type="Gene3D" id="2.60.120.260">
    <property type="entry name" value="Galactose-binding domain-like"/>
    <property type="match status" value="2"/>
</dbReference>